<protein>
    <recommendedName>
        <fullName evidence="4">Peptidase A2 domain-containing protein</fullName>
    </recommendedName>
</protein>
<dbReference type="SUPFAM" id="SSF50630">
    <property type="entry name" value="Acid proteases"/>
    <property type="match status" value="1"/>
</dbReference>
<keyword evidence="1" id="KW-0064">Aspartyl protease</keyword>
<evidence type="ECO:0000313" key="3">
    <source>
        <dbReference type="Proteomes" id="UP000078561"/>
    </source>
</evidence>
<accession>A0A163IPR2</accession>
<dbReference type="PROSITE" id="PS00141">
    <property type="entry name" value="ASP_PROTEASE"/>
    <property type="match status" value="1"/>
</dbReference>
<dbReference type="InParanoid" id="A0A163IPR2"/>
<dbReference type="Pfam" id="PF13975">
    <property type="entry name" value="gag-asp_proteas"/>
    <property type="match status" value="1"/>
</dbReference>
<name>A0A163IPR2_ABSGL</name>
<proteinExistence type="predicted"/>
<evidence type="ECO:0008006" key="4">
    <source>
        <dbReference type="Google" id="ProtNLM"/>
    </source>
</evidence>
<dbReference type="AlphaFoldDB" id="A0A163IPR2"/>
<sequence length="197" mass="22405">MESPSTLDDTLDTTDCTQDMDLDNSLATMDCTQDLDLKLETDSITDEKMIVNEDSEELYELNKGNTNLPLYHLTCNREEVMALLDTGASHTYVHPDLVVGLPLESVQHQTVEVANGKHMVIKNKARLTLELGTWKSKIDAYVLETKFDLILGMNWFKQERPVPDWNHDVWLLKDSTGAPVTMQPTQPRHIDSVQLDY</sequence>
<keyword evidence="3" id="KW-1185">Reference proteome</keyword>
<dbReference type="STRING" id="4829.A0A163IPR2"/>
<dbReference type="Gene3D" id="2.40.70.10">
    <property type="entry name" value="Acid Proteases"/>
    <property type="match status" value="1"/>
</dbReference>
<dbReference type="GO" id="GO:0004190">
    <property type="term" value="F:aspartic-type endopeptidase activity"/>
    <property type="evidence" value="ECO:0007669"/>
    <property type="project" value="UniProtKB-KW"/>
</dbReference>
<organism evidence="2">
    <name type="scientific">Absidia glauca</name>
    <name type="common">Pin mould</name>
    <dbReference type="NCBI Taxonomy" id="4829"/>
    <lineage>
        <taxon>Eukaryota</taxon>
        <taxon>Fungi</taxon>
        <taxon>Fungi incertae sedis</taxon>
        <taxon>Mucoromycota</taxon>
        <taxon>Mucoromycotina</taxon>
        <taxon>Mucoromycetes</taxon>
        <taxon>Mucorales</taxon>
        <taxon>Cunninghamellaceae</taxon>
        <taxon>Absidia</taxon>
    </lineage>
</organism>
<dbReference type="CDD" id="cd00303">
    <property type="entry name" value="retropepsin_like"/>
    <property type="match status" value="1"/>
</dbReference>
<evidence type="ECO:0000256" key="1">
    <source>
        <dbReference type="ARBA" id="ARBA00022750"/>
    </source>
</evidence>
<gene>
    <name evidence="2" type="primary">ABSGL_00026.1 scaffold 110</name>
</gene>
<keyword evidence="1" id="KW-0378">Hydrolase</keyword>
<dbReference type="GO" id="GO:0006508">
    <property type="term" value="P:proteolysis"/>
    <property type="evidence" value="ECO:0007669"/>
    <property type="project" value="InterPro"/>
</dbReference>
<dbReference type="InterPro" id="IPR001969">
    <property type="entry name" value="Aspartic_peptidase_AS"/>
</dbReference>
<evidence type="ECO:0000313" key="2">
    <source>
        <dbReference type="EMBL" id="SAL94740.1"/>
    </source>
</evidence>
<dbReference type="EMBL" id="LT549927">
    <property type="protein sequence ID" value="SAL94740.1"/>
    <property type="molecule type" value="Genomic_DNA"/>
</dbReference>
<reference evidence="2" key="1">
    <citation type="submission" date="2016-04" db="EMBL/GenBank/DDBJ databases">
        <authorList>
            <person name="Evans L.H."/>
            <person name="Alamgir A."/>
            <person name="Owens N."/>
            <person name="Weber N.D."/>
            <person name="Virtaneva K."/>
            <person name="Barbian K."/>
            <person name="Babar A."/>
            <person name="Rosenke K."/>
        </authorList>
    </citation>
    <scope>NUCLEOTIDE SEQUENCE [LARGE SCALE GENOMIC DNA]</scope>
    <source>
        <strain evidence="2">CBS 101.48</strain>
    </source>
</reference>
<dbReference type="InterPro" id="IPR021109">
    <property type="entry name" value="Peptidase_aspartic_dom_sf"/>
</dbReference>
<dbReference type="Proteomes" id="UP000078561">
    <property type="component" value="Unassembled WGS sequence"/>
</dbReference>
<keyword evidence="1" id="KW-0645">Protease</keyword>
<feature type="non-terminal residue" evidence="2">
    <location>
        <position position="197"/>
    </location>
</feature>
<dbReference type="OrthoDB" id="2290219at2759"/>